<name>A0A401WBR5_STREY</name>
<organism evidence="14 15">
    <name type="scientific">Streptomyces paromomycinus</name>
    <name type="common">Streptomyces rimosus subsp. paromomycinus</name>
    <dbReference type="NCBI Taxonomy" id="92743"/>
    <lineage>
        <taxon>Bacteria</taxon>
        <taxon>Bacillati</taxon>
        <taxon>Actinomycetota</taxon>
        <taxon>Actinomycetes</taxon>
        <taxon>Kitasatosporales</taxon>
        <taxon>Streptomycetaceae</taxon>
        <taxon>Streptomyces</taxon>
    </lineage>
</organism>
<dbReference type="Proteomes" id="UP000286746">
    <property type="component" value="Unassembled WGS sequence"/>
</dbReference>
<comment type="catalytic activity">
    <reaction evidence="1">
        <text>Hydrolysis of (1-&gt;4)-beta-linkages between N-acetylmuramic acid and N-acetyl-D-glucosamine residues in a peptidoglycan and between N-acetyl-D-glucosamine residues in chitodextrins.</text>
        <dbReference type="EC" id="3.2.1.17"/>
    </reaction>
</comment>
<evidence type="ECO:0000256" key="11">
    <source>
        <dbReference type="ARBA" id="ARBA00055588"/>
    </source>
</evidence>
<dbReference type="GO" id="GO:0016998">
    <property type="term" value="P:cell wall macromolecule catabolic process"/>
    <property type="evidence" value="ECO:0007669"/>
    <property type="project" value="InterPro"/>
</dbReference>
<evidence type="ECO:0000313" key="14">
    <source>
        <dbReference type="EMBL" id="GCD46747.1"/>
    </source>
</evidence>
<keyword evidence="5" id="KW-0964">Secreted</keyword>
<dbReference type="GO" id="GO:0042742">
    <property type="term" value="P:defense response to bacterium"/>
    <property type="evidence" value="ECO:0007669"/>
    <property type="project" value="UniProtKB-KW"/>
</dbReference>
<keyword evidence="10" id="KW-0326">Glycosidase</keyword>
<evidence type="ECO:0000256" key="9">
    <source>
        <dbReference type="ARBA" id="ARBA00023157"/>
    </source>
</evidence>
<dbReference type="Pfam" id="PF01183">
    <property type="entry name" value="Glyco_hydro_25"/>
    <property type="match status" value="1"/>
</dbReference>
<evidence type="ECO:0000256" key="8">
    <source>
        <dbReference type="ARBA" id="ARBA00022801"/>
    </source>
</evidence>
<dbReference type="GO" id="GO:0016052">
    <property type="term" value="P:carbohydrate catabolic process"/>
    <property type="evidence" value="ECO:0007669"/>
    <property type="project" value="TreeGrafter"/>
</dbReference>
<dbReference type="FunFam" id="3.20.20.80:FF:000060">
    <property type="entry name" value="Lysozyme M1"/>
    <property type="match status" value="1"/>
</dbReference>
<comment type="similarity">
    <text evidence="3">Belongs to the glycosyl hydrolase 25 family.</text>
</comment>
<accession>A0A401WBR5</accession>
<comment type="function">
    <text evidence="11">This enzyme has both lysozyme (acetylmuramidase) and diacetylmuramidase activities.</text>
</comment>
<reference evidence="14 15" key="1">
    <citation type="submission" date="2018-11" db="EMBL/GenBank/DDBJ databases">
        <title>Whole genome sequence of Streptomyces paromomycinus NBRC 15454(T).</title>
        <authorList>
            <person name="Komaki H."/>
            <person name="Tamura T."/>
        </authorList>
    </citation>
    <scope>NUCLEOTIDE SEQUENCE [LARGE SCALE GENOMIC DNA]</scope>
    <source>
        <strain evidence="14 15">NBRC 15454</strain>
    </source>
</reference>
<keyword evidence="13" id="KW-1133">Transmembrane helix</keyword>
<dbReference type="SUPFAM" id="SSF51445">
    <property type="entry name" value="(Trans)glycosidases"/>
    <property type="match status" value="1"/>
</dbReference>
<evidence type="ECO:0000256" key="3">
    <source>
        <dbReference type="ARBA" id="ARBA00010646"/>
    </source>
</evidence>
<keyword evidence="7" id="KW-0081">Bacteriolytic enzyme</keyword>
<comment type="subcellular location">
    <subcellularLocation>
        <location evidence="2">Secreted</location>
    </subcellularLocation>
</comment>
<dbReference type="GO" id="GO:0003796">
    <property type="term" value="F:lysozyme activity"/>
    <property type="evidence" value="ECO:0007669"/>
    <property type="project" value="UniProtKB-EC"/>
</dbReference>
<dbReference type="InterPro" id="IPR018077">
    <property type="entry name" value="Glyco_hydro_fam25_subgr"/>
</dbReference>
<evidence type="ECO:0000256" key="2">
    <source>
        <dbReference type="ARBA" id="ARBA00004613"/>
    </source>
</evidence>
<sequence length="278" mass="30582">MARDRDRPSGTQQPSHHPPDAPHPPEAPHPPRRPRSPRRRLAAGALALGTLTGVLSTALPTVPAAEAAGKPAGHDVSSHQGNVDWKSVRAKGGRFVYVKATESTWYRSPHFPRQYRGARKAGLLRGAYHFGVPNASSGRAQARYFLRHGGRWKADGWTLPPALDLEHNPYDREHACYGMSGTALVRWVRGFSAEVLRQTGRRPVIYTTARWWNGCTGGSRAFAATHPLWLARWHSTPGKLPAGWVYPSIWQHAGSGALPGDQNKWNGTVTGLRRFARG</sequence>
<evidence type="ECO:0000256" key="10">
    <source>
        <dbReference type="ARBA" id="ARBA00023295"/>
    </source>
</evidence>
<dbReference type="EC" id="3.2.1.17" evidence="4"/>
<dbReference type="AlphaFoldDB" id="A0A401WBR5"/>
<gene>
    <name evidence="14" type="ORF">GKJPGBOP_06498</name>
</gene>
<keyword evidence="6" id="KW-0929">Antimicrobial</keyword>
<evidence type="ECO:0000256" key="4">
    <source>
        <dbReference type="ARBA" id="ARBA00012732"/>
    </source>
</evidence>
<feature type="region of interest" description="Disordered" evidence="12">
    <location>
        <begin position="1"/>
        <end position="38"/>
    </location>
</feature>
<evidence type="ECO:0000256" key="7">
    <source>
        <dbReference type="ARBA" id="ARBA00022638"/>
    </source>
</evidence>
<dbReference type="SMART" id="SM00641">
    <property type="entry name" value="Glyco_25"/>
    <property type="match status" value="1"/>
</dbReference>
<dbReference type="GO" id="GO:0031640">
    <property type="term" value="P:killing of cells of another organism"/>
    <property type="evidence" value="ECO:0007669"/>
    <property type="project" value="UniProtKB-KW"/>
</dbReference>
<dbReference type="Gene3D" id="3.20.20.80">
    <property type="entry name" value="Glycosidases"/>
    <property type="match status" value="1"/>
</dbReference>
<dbReference type="EMBL" id="BHZD01000001">
    <property type="protein sequence ID" value="GCD46747.1"/>
    <property type="molecule type" value="Genomic_DNA"/>
</dbReference>
<dbReference type="PROSITE" id="PS51904">
    <property type="entry name" value="GLYCOSYL_HYDROL_F25_2"/>
    <property type="match status" value="1"/>
</dbReference>
<dbReference type="CDD" id="cd06412">
    <property type="entry name" value="GH25_CH-type"/>
    <property type="match status" value="1"/>
</dbReference>
<protein>
    <recommendedName>
        <fullName evidence="4">lysozyme</fullName>
        <ecNumber evidence="4">3.2.1.17</ecNumber>
    </recommendedName>
</protein>
<evidence type="ECO:0000313" key="15">
    <source>
        <dbReference type="Proteomes" id="UP000286746"/>
    </source>
</evidence>
<dbReference type="RefSeq" id="WP_125057031.1">
    <property type="nucleotide sequence ID" value="NZ_BHZD01000001.1"/>
</dbReference>
<dbReference type="GO" id="GO:0005576">
    <property type="term" value="C:extracellular region"/>
    <property type="evidence" value="ECO:0007669"/>
    <property type="project" value="UniProtKB-SubCell"/>
</dbReference>
<keyword evidence="8" id="KW-0378">Hydrolase</keyword>
<evidence type="ECO:0000256" key="1">
    <source>
        <dbReference type="ARBA" id="ARBA00000632"/>
    </source>
</evidence>
<evidence type="ECO:0000256" key="5">
    <source>
        <dbReference type="ARBA" id="ARBA00022525"/>
    </source>
</evidence>
<dbReference type="InterPro" id="IPR017853">
    <property type="entry name" value="GH"/>
</dbReference>
<dbReference type="PANTHER" id="PTHR34135">
    <property type="entry name" value="LYSOZYME"/>
    <property type="match status" value="1"/>
</dbReference>
<keyword evidence="15" id="KW-1185">Reference proteome</keyword>
<dbReference type="GO" id="GO:0009253">
    <property type="term" value="P:peptidoglycan catabolic process"/>
    <property type="evidence" value="ECO:0007669"/>
    <property type="project" value="InterPro"/>
</dbReference>
<keyword evidence="13" id="KW-0812">Transmembrane</keyword>
<evidence type="ECO:0000256" key="6">
    <source>
        <dbReference type="ARBA" id="ARBA00022529"/>
    </source>
</evidence>
<comment type="caution">
    <text evidence="14">The sequence shown here is derived from an EMBL/GenBank/DDBJ whole genome shotgun (WGS) entry which is preliminary data.</text>
</comment>
<evidence type="ECO:0000256" key="12">
    <source>
        <dbReference type="SAM" id="MobiDB-lite"/>
    </source>
</evidence>
<evidence type="ECO:0000256" key="13">
    <source>
        <dbReference type="SAM" id="Phobius"/>
    </source>
</evidence>
<dbReference type="InterPro" id="IPR002053">
    <property type="entry name" value="Glyco_hydro_25"/>
</dbReference>
<keyword evidence="13" id="KW-0472">Membrane</keyword>
<proteinExistence type="inferred from homology"/>
<feature type="transmembrane region" description="Helical" evidence="13">
    <location>
        <begin position="41"/>
        <end position="59"/>
    </location>
</feature>
<keyword evidence="9" id="KW-1015">Disulfide bond</keyword>
<dbReference type="PANTHER" id="PTHR34135:SF2">
    <property type="entry name" value="LYSOZYME"/>
    <property type="match status" value="1"/>
</dbReference>